<evidence type="ECO:0000313" key="3">
    <source>
        <dbReference type="Proteomes" id="UP001150942"/>
    </source>
</evidence>
<protein>
    <recommendedName>
        <fullName evidence="4">DUF3669 domain-containing protein</fullName>
    </recommendedName>
</protein>
<sequence>MDQRRSLNSSDESTQSTASSIVRNAQIAQRFIDATELAMMPDSTILERSFSLKSVISTTSSFSRRFQEARSRPDLQDIHQIGMGLQGVVFEQVGKDVVFKKEKPGNESRPSNLRHEYKIHLDVSAAFERYQRMTEIEVIVPKAIEFIQTAQQSSFWDDVFPKIPLEYRTRGDIMKMQRILPLPKIVRRALIAHLCGQERYLETPETKGLLDNSQNKHCLTRIYLGKANGPYHPEAPLRNFPLYLGTMKKIGIETTRLATAMGKSYATLHWGSGVNGDDVEFVFGTLALETREDQLRPDFQRRAVRLFLLDFGQCESVDLSEDPQTVYQAFKGAMVMGDNQSFIPHFSNDPELFAAFKKGYIEAGNVILLDKRLNDVFSVEDFMQQYEEYAEDFLC</sequence>
<dbReference type="AlphaFoldDB" id="A0A9W9T5R5"/>
<dbReference type="PANTHER" id="PTHR40780">
    <property type="entry name" value="DUF3669 DOMAIN-CONTAINING PROTEIN"/>
    <property type="match status" value="1"/>
</dbReference>
<evidence type="ECO:0000313" key="2">
    <source>
        <dbReference type="EMBL" id="KAJ5209585.1"/>
    </source>
</evidence>
<dbReference type="OrthoDB" id="2993351at2759"/>
<dbReference type="Proteomes" id="UP001150942">
    <property type="component" value="Unassembled WGS sequence"/>
</dbReference>
<organism evidence="2 3">
    <name type="scientific">Penicillium cf. viridicatum</name>
    <dbReference type="NCBI Taxonomy" id="2972119"/>
    <lineage>
        <taxon>Eukaryota</taxon>
        <taxon>Fungi</taxon>
        <taxon>Dikarya</taxon>
        <taxon>Ascomycota</taxon>
        <taxon>Pezizomycotina</taxon>
        <taxon>Eurotiomycetes</taxon>
        <taxon>Eurotiomycetidae</taxon>
        <taxon>Eurotiales</taxon>
        <taxon>Aspergillaceae</taxon>
        <taxon>Penicillium</taxon>
    </lineage>
</organism>
<comment type="caution">
    <text evidence="2">The sequence shown here is derived from an EMBL/GenBank/DDBJ whole genome shotgun (WGS) entry which is preliminary data.</text>
</comment>
<dbReference type="PANTHER" id="PTHR40780:SF2">
    <property type="entry name" value="DUF3669 DOMAIN-CONTAINING PROTEIN"/>
    <property type="match status" value="1"/>
</dbReference>
<feature type="compositionally biased region" description="Low complexity" evidence="1">
    <location>
        <begin position="9"/>
        <end position="20"/>
    </location>
</feature>
<proteinExistence type="predicted"/>
<dbReference type="EMBL" id="JAPQKQ010000002">
    <property type="protein sequence ID" value="KAJ5209585.1"/>
    <property type="molecule type" value="Genomic_DNA"/>
</dbReference>
<reference evidence="2" key="1">
    <citation type="submission" date="2022-11" db="EMBL/GenBank/DDBJ databases">
        <authorList>
            <person name="Petersen C."/>
        </authorList>
    </citation>
    <scope>NUCLEOTIDE SEQUENCE</scope>
    <source>
        <strain evidence="2">IBT 20477</strain>
    </source>
</reference>
<evidence type="ECO:0000256" key="1">
    <source>
        <dbReference type="SAM" id="MobiDB-lite"/>
    </source>
</evidence>
<feature type="region of interest" description="Disordered" evidence="1">
    <location>
        <begin position="1"/>
        <end position="20"/>
    </location>
</feature>
<keyword evidence="3" id="KW-1185">Reference proteome</keyword>
<evidence type="ECO:0008006" key="4">
    <source>
        <dbReference type="Google" id="ProtNLM"/>
    </source>
</evidence>
<name>A0A9W9T5R5_9EURO</name>
<accession>A0A9W9T5R5</accession>
<gene>
    <name evidence="2" type="ORF">N7449_003964</name>
</gene>
<reference evidence="2" key="2">
    <citation type="journal article" date="2023" name="IMA Fungus">
        <title>Comparative genomic study of the Penicillium genus elucidates a diverse pangenome and 15 lateral gene transfer events.</title>
        <authorList>
            <person name="Petersen C."/>
            <person name="Sorensen T."/>
            <person name="Nielsen M.R."/>
            <person name="Sondergaard T.E."/>
            <person name="Sorensen J.L."/>
            <person name="Fitzpatrick D.A."/>
            <person name="Frisvad J.C."/>
            <person name="Nielsen K.L."/>
        </authorList>
    </citation>
    <scope>NUCLEOTIDE SEQUENCE</scope>
    <source>
        <strain evidence="2">IBT 20477</strain>
    </source>
</reference>